<comment type="caution">
    <text evidence="2">The sequence shown here is derived from an EMBL/GenBank/DDBJ whole genome shotgun (WGS) entry which is preliminary data.</text>
</comment>
<feature type="domain" description="Transposase DDE" evidence="1">
    <location>
        <begin position="110"/>
        <end position="264"/>
    </location>
</feature>
<dbReference type="Proteomes" id="UP000092508">
    <property type="component" value="Unassembled WGS sequence"/>
</dbReference>
<gene>
    <name evidence="2" type="ORF">A9308_07445</name>
</gene>
<dbReference type="NCBIfam" id="NF033520">
    <property type="entry name" value="transpos_IS982"/>
    <property type="match status" value="1"/>
</dbReference>
<evidence type="ECO:0000313" key="2">
    <source>
        <dbReference type="EMBL" id="OBX76760.1"/>
    </source>
</evidence>
<dbReference type="Pfam" id="PF13612">
    <property type="entry name" value="DDE_Tnp_1_3"/>
    <property type="match status" value="1"/>
</dbReference>
<sequence length="301" mass="34831">MDNLEALYCHIDDYCKTYTAEQQKKMLTLKRKSSKKARNKPCCISLAEIITILVLFHQIRYREFKAFYYGYLCQWLKSAFPRLPSYNRMVELMERAVHPMCDYLKFLMQGNCTGISYIDSTSLAVCDNHRIKRHKVFADTAARGKSSMGWFYGFKLHVIINDQGELVNLTVTAGNVDDRKPVKQLCDMTVFGKLFGDKGYIDKSLTAWLDEHLDVELITNVKKNMKAKDIAWLDKRLLKRRFLIETVFDELKHICQIEHSRHRSPAGFMSNLLAGLIAYCHQAKKPTLKHVLIGHSLPQVA</sequence>
<name>A0A1B8QB79_9GAMM</name>
<dbReference type="STRING" id="34059.A9308_07445"/>
<dbReference type="InterPro" id="IPR025668">
    <property type="entry name" value="Tnp_DDE_dom"/>
</dbReference>
<dbReference type="RefSeq" id="WP_067237096.1">
    <property type="nucleotide sequence ID" value="NZ_LZMZ01000027.1"/>
</dbReference>
<dbReference type="SUPFAM" id="SSF53098">
    <property type="entry name" value="Ribonuclease H-like"/>
    <property type="match status" value="1"/>
</dbReference>
<reference evidence="2 3" key="1">
    <citation type="submission" date="2016-06" db="EMBL/GenBank/DDBJ databases">
        <title>Draft genome of Moraxella atlantae CCUG 66109.</title>
        <authorList>
            <person name="Salva-Serra F."/>
            <person name="Engstrom-Jakobsson H."/>
            <person name="Thorell K."/>
            <person name="Gonzales-Siles L."/>
            <person name="Karlsson R."/>
            <person name="Boulund F."/>
            <person name="Engstrand L."/>
            <person name="Kristiansson E."/>
            <person name="Moore E."/>
        </authorList>
    </citation>
    <scope>NUCLEOTIDE SEQUENCE [LARGE SCALE GENOMIC DNA]</scope>
    <source>
        <strain evidence="2 3">CCUG 66109</strain>
    </source>
</reference>
<evidence type="ECO:0000259" key="1">
    <source>
        <dbReference type="Pfam" id="PF13612"/>
    </source>
</evidence>
<accession>A0A1B8QB79</accession>
<dbReference type="OrthoDB" id="5620529at2"/>
<protein>
    <submittedName>
        <fullName evidence="2">Transposase</fullName>
    </submittedName>
</protein>
<dbReference type="AlphaFoldDB" id="A0A1B8QB79"/>
<proteinExistence type="predicted"/>
<organism evidence="2 3">
    <name type="scientific">Faucicola atlantae</name>
    <dbReference type="NCBI Taxonomy" id="34059"/>
    <lineage>
        <taxon>Bacteria</taxon>
        <taxon>Pseudomonadati</taxon>
        <taxon>Pseudomonadota</taxon>
        <taxon>Gammaproteobacteria</taxon>
        <taxon>Moraxellales</taxon>
        <taxon>Moraxellaceae</taxon>
        <taxon>Faucicola</taxon>
    </lineage>
</organism>
<dbReference type="InterPro" id="IPR012337">
    <property type="entry name" value="RNaseH-like_sf"/>
</dbReference>
<evidence type="ECO:0000313" key="3">
    <source>
        <dbReference type="Proteomes" id="UP000092508"/>
    </source>
</evidence>
<dbReference type="EMBL" id="LZMZ01000027">
    <property type="protein sequence ID" value="OBX76760.1"/>
    <property type="molecule type" value="Genomic_DNA"/>
</dbReference>